<evidence type="ECO:0000256" key="1">
    <source>
        <dbReference type="ARBA" id="ARBA00001709"/>
    </source>
</evidence>
<dbReference type="EC" id="3.1.2.4" evidence="2"/>
<comment type="catalytic activity">
    <reaction evidence="1">
        <text>3-hydroxy-2-methylpropanoyl-CoA + H2O = 3-hydroxy-2-methylpropanoate + CoA + H(+)</text>
        <dbReference type="Rhea" id="RHEA:20888"/>
        <dbReference type="ChEBI" id="CHEBI:11805"/>
        <dbReference type="ChEBI" id="CHEBI:15377"/>
        <dbReference type="ChEBI" id="CHEBI:15378"/>
        <dbReference type="ChEBI" id="CHEBI:57287"/>
        <dbReference type="ChEBI" id="CHEBI:57340"/>
        <dbReference type="EC" id="3.1.2.4"/>
    </reaction>
</comment>
<evidence type="ECO:0000259" key="4">
    <source>
        <dbReference type="Pfam" id="PF16113"/>
    </source>
</evidence>
<keyword evidence="3" id="KW-0378">Hydrolase</keyword>
<dbReference type="GO" id="GO:0006574">
    <property type="term" value="P:L-valine catabolic process"/>
    <property type="evidence" value="ECO:0007669"/>
    <property type="project" value="TreeGrafter"/>
</dbReference>
<evidence type="ECO:0000256" key="3">
    <source>
        <dbReference type="ARBA" id="ARBA00022801"/>
    </source>
</evidence>
<dbReference type="Pfam" id="PF16113">
    <property type="entry name" value="ECH_2"/>
    <property type="match status" value="1"/>
</dbReference>
<evidence type="ECO:0000313" key="5">
    <source>
        <dbReference type="EMBL" id="SVC90625.1"/>
    </source>
</evidence>
<dbReference type="InterPro" id="IPR029045">
    <property type="entry name" value="ClpP/crotonase-like_dom_sf"/>
</dbReference>
<sequence length="277" mass="31447">EREYRLDYTLHNFPKPTIAWGHGIVMGGGLGILSACQYRLATQTTRIAMPEITIGLFPDAGATWTFNNMDPAWSHFIALTGANLNGKDGILVGMITHLINHNLKSEFLKQLAQVQWQSDISGQIEVILKKFSEISEPFPESQLDNHRQLIRNTINRVLSTTDPNLALIDAMADWPEDKWLTRAKTSFLNGSPTTAAIIIEQFQRAASMTMKEMFKMELTIAVNCSRHSDFQEGVRALLIEKDLKPKWSYPYGQVPRAHIERHFYSPWANHPLDNLTE</sequence>
<dbReference type="Gene3D" id="3.90.226.10">
    <property type="entry name" value="2-enoyl-CoA Hydratase, Chain A, domain 1"/>
    <property type="match status" value="1"/>
</dbReference>
<dbReference type="PANTHER" id="PTHR43176:SF3">
    <property type="entry name" value="3-HYDROXYISOBUTYRYL-COA HYDROLASE, MITOCHONDRIAL"/>
    <property type="match status" value="1"/>
</dbReference>
<dbReference type="PANTHER" id="PTHR43176">
    <property type="entry name" value="3-HYDROXYISOBUTYRYL-COA HYDROLASE-RELATED"/>
    <property type="match status" value="1"/>
</dbReference>
<dbReference type="InterPro" id="IPR032259">
    <property type="entry name" value="HIBYL-CoA-H"/>
</dbReference>
<protein>
    <recommendedName>
        <fullName evidence="2">3-hydroxyisobutyryl-CoA hydrolase</fullName>
        <ecNumber evidence="2">3.1.2.4</ecNumber>
    </recommendedName>
</protein>
<evidence type="ECO:0000256" key="2">
    <source>
        <dbReference type="ARBA" id="ARBA00011915"/>
    </source>
</evidence>
<gene>
    <name evidence="5" type="ORF">METZ01_LOCUS343479</name>
</gene>
<dbReference type="InterPro" id="IPR045004">
    <property type="entry name" value="ECH_dom"/>
</dbReference>
<dbReference type="CDD" id="cd06558">
    <property type="entry name" value="crotonase-like"/>
    <property type="match status" value="1"/>
</dbReference>
<feature type="non-terminal residue" evidence="5">
    <location>
        <position position="1"/>
    </location>
</feature>
<accession>A0A382R0I3</accession>
<reference evidence="5" key="1">
    <citation type="submission" date="2018-05" db="EMBL/GenBank/DDBJ databases">
        <authorList>
            <person name="Lanie J.A."/>
            <person name="Ng W.-L."/>
            <person name="Kazmierczak K.M."/>
            <person name="Andrzejewski T.M."/>
            <person name="Davidsen T.M."/>
            <person name="Wayne K.J."/>
            <person name="Tettelin H."/>
            <person name="Glass J.I."/>
            <person name="Rusch D."/>
            <person name="Podicherti R."/>
            <person name="Tsui H.-C.T."/>
            <person name="Winkler M.E."/>
        </authorList>
    </citation>
    <scope>NUCLEOTIDE SEQUENCE</scope>
</reference>
<proteinExistence type="predicted"/>
<dbReference type="GO" id="GO:0003860">
    <property type="term" value="F:3-hydroxyisobutyryl-CoA hydrolase activity"/>
    <property type="evidence" value="ECO:0007669"/>
    <property type="project" value="UniProtKB-EC"/>
</dbReference>
<organism evidence="5">
    <name type="scientific">marine metagenome</name>
    <dbReference type="NCBI Taxonomy" id="408172"/>
    <lineage>
        <taxon>unclassified sequences</taxon>
        <taxon>metagenomes</taxon>
        <taxon>ecological metagenomes</taxon>
    </lineage>
</organism>
<name>A0A382R0I3_9ZZZZ</name>
<dbReference type="GO" id="GO:0005829">
    <property type="term" value="C:cytosol"/>
    <property type="evidence" value="ECO:0007669"/>
    <property type="project" value="TreeGrafter"/>
</dbReference>
<dbReference type="AlphaFoldDB" id="A0A382R0I3"/>
<feature type="domain" description="Enoyl-CoA hydratase/isomerase" evidence="4">
    <location>
        <begin position="2"/>
        <end position="263"/>
    </location>
</feature>
<dbReference type="SUPFAM" id="SSF52096">
    <property type="entry name" value="ClpP/crotonase"/>
    <property type="match status" value="1"/>
</dbReference>
<dbReference type="EMBL" id="UINC01117888">
    <property type="protein sequence ID" value="SVC90625.1"/>
    <property type="molecule type" value="Genomic_DNA"/>
</dbReference>